<name>A0A1M5L847_9HYPH</name>
<sequence length="124" mass="13825">MPKWLKAVLRFFVGEPIAQRPASRTSRPTGAASRQRSYPLIGLKEHAGEGRPERLHWKASHPSTIRRFKAEVTCSQGHGIALRDHTIEADGRVVPSIVCRTPGCDFHEIVRLEGWRAGRIPAAI</sequence>
<protein>
    <submittedName>
        <fullName evidence="1">Uncharacterized protein</fullName>
    </submittedName>
</protein>
<proteinExistence type="predicted"/>
<dbReference type="OrthoDB" id="8451631at2"/>
<evidence type="ECO:0000313" key="1">
    <source>
        <dbReference type="EMBL" id="SHG60929.1"/>
    </source>
</evidence>
<keyword evidence="2" id="KW-1185">Reference proteome</keyword>
<organism evidence="1 2">
    <name type="scientific">Kaistia soli DSM 19436</name>
    <dbReference type="NCBI Taxonomy" id="1122133"/>
    <lineage>
        <taxon>Bacteria</taxon>
        <taxon>Pseudomonadati</taxon>
        <taxon>Pseudomonadota</taxon>
        <taxon>Alphaproteobacteria</taxon>
        <taxon>Hyphomicrobiales</taxon>
        <taxon>Kaistiaceae</taxon>
        <taxon>Kaistia</taxon>
    </lineage>
</organism>
<reference evidence="1 2" key="1">
    <citation type="submission" date="2016-11" db="EMBL/GenBank/DDBJ databases">
        <authorList>
            <person name="Jaros S."/>
            <person name="Januszkiewicz K."/>
            <person name="Wedrychowicz H."/>
        </authorList>
    </citation>
    <scope>NUCLEOTIDE SEQUENCE [LARGE SCALE GENOMIC DNA]</scope>
    <source>
        <strain evidence="1 2">DSM 19436</strain>
    </source>
</reference>
<gene>
    <name evidence="1" type="ORF">SAMN02745157_4516</name>
</gene>
<dbReference type="RefSeq" id="WP_073057707.1">
    <property type="nucleotide sequence ID" value="NZ_FQUP01000006.1"/>
</dbReference>
<dbReference type="EMBL" id="FQUP01000006">
    <property type="protein sequence ID" value="SHG60929.1"/>
    <property type="molecule type" value="Genomic_DNA"/>
</dbReference>
<dbReference type="AlphaFoldDB" id="A0A1M5L847"/>
<dbReference type="Proteomes" id="UP000184485">
    <property type="component" value="Unassembled WGS sequence"/>
</dbReference>
<evidence type="ECO:0000313" key="2">
    <source>
        <dbReference type="Proteomes" id="UP000184485"/>
    </source>
</evidence>
<accession>A0A1M5L847</accession>